<feature type="compositionally biased region" description="Gly residues" evidence="1">
    <location>
        <begin position="348"/>
        <end position="357"/>
    </location>
</feature>
<dbReference type="PRINTS" id="PR01217">
    <property type="entry name" value="PRICHEXTENSN"/>
</dbReference>
<sequence>MSQGTEPRAELALLDRADTAEDFVAAMRQAKARLGLSFRQIEHRAARRGHVLPHSTLASALSRRTLPRPEIVAAFAAACGCPDEEIPRWLEARLRLATRESAPSPDTTLKAGEERLPETASTGEDHPGSASETVPEEPQESPAAPKVLAPALTPHTVSETATDLVGHDEQHTSGRPAATADGKGERRGQRILTGVAALLATLVLAWVLAPEGPPTPNPGHRPEQAEPMRPTHDTPTPTTGAHTPTPSTSAAANTPVPEAPAAVRPPSSAQRDADARPVNNQPAPPQAPAEPPPAQPGQPAPTPAPTTTTTQPAPPPTTSRGGSTGSTECNSPDAGSPVGRPVLYCPSGSGGGGWPRW</sequence>
<feature type="compositionally biased region" description="Low complexity" evidence="1">
    <location>
        <begin position="233"/>
        <end position="269"/>
    </location>
</feature>
<evidence type="ECO:0000313" key="2">
    <source>
        <dbReference type="EMBL" id="MCP2260585.1"/>
    </source>
</evidence>
<dbReference type="EMBL" id="JAMTCP010000028">
    <property type="protein sequence ID" value="MCP2260585.1"/>
    <property type="molecule type" value="Genomic_DNA"/>
</dbReference>
<feature type="compositionally biased region" description="Low complexity" evidence="1">
    <location>
        <begin position="318"/>
        <end position="327"/>
    </location>
</feature>
<dbReference type="RefSeq" id="WP_253671432.1">
    <property type="nucleotide sequence ID" value="NZ_JAMTCP010000028.1"/>
</dbReference>
<feature type="compositionally biased region" description="Basic and acidic residues" evidence="1">
    <location>
        <begin position="111"/>
        <end position="127"/>
    </location>
</feature>
<feature type="compositionally biased region" description="Pro residues" evidence="1">
    <location>
        <begin position="282"/>
        <end position="304"/>
    </location>
</feature>
<feature type="region of interest" description="Disordered" evidence="1">
    <location>
        <begin position="213"/>
        <end position="357"/>
    </location>
</feature>
<gene>
    <name evidence="2" type="ORF">LX15_004303</name>
</gene>
<name>A0ABT1HZ03_STRSD</name>
<accession>A0ABT1HZ03</accession>
<keyword evidence="3" id="KW-1185">Reference proteome</keyword>
<feature type="region of interest" description="Disordered" evidence="1">
    <location>
        <begin position="99"/>
        <end position="143"/>
    </location>
</feature>
<dbReference type="Proteomes" id="UP001205311">
    <property type="component" value="Unassembled WGS sequence"/>
</dbReference>
<protein>
    <submittedName>
        <fullName evidence="2">Uncharacterized protein</fullName>
    </submittedName>
</protein>
<organism evidence="2 3">
    <name type="scientific">Streptoalloteichus tenebrarius (strain ATCC 17920 / DSM 40477 / JCM 4838 / CBS 697.72 / NBRC 16177 / NCIMB 11028 / NRRL B-12390 / A12253. 1 / ISP 5477)</name>
    <name type="common">Streptomyces tenebrarius</name>
    <dbReference type="NCBI Taxonomy" id="1933"/>
    <lineage>
        <taxon>Bacteria</taxon>
        <taxon>Bacillati</taxon>
        <taxon>Actinomycetota</taxon>
        <taxon>Actinomycetes</taxon>
        <taxon>Pseudonocardiales</taxon>
        <taxon>Pseudonocardiaceae</taxon>
        <taxon>Streptoalloteichus</taxon>
    </lineage>
</organism>
<reference evidence="2 3" key="1">
    <citation type="submission" date="2022-06" db="EMBL/GenBank/DDBJ databases">
        <title>Genomic Encyclopedia of Archaeal and Bacterial Type Strains, Phase II (KMG-II): from individual species to whole genera.</title>
        <authorList>
            <person name="Goeker M."/>
        </authorList>
    </citation>
    <scope>NUCLEOTIDE SEQUENCE [LARGE SCALE GENOMIC DNA]</scope>
    <source>
        <strain evidence="2 3">DSM 40477</strain>
    </source>
</reference>
<evidence type="ECO:0000313" key="3">
    <source>
        <dbReference type="Proteomes" id="UP001205311"/>
    </source>
</evidence>
<feature type="compositionally biased region" description="Basic and acidic residues" evidence="1">
    <location>
        <begin position="220"/>
        <end position="232"/>
    </location>
</feature>
<proteinExistence type="predicted"/>
<feature type="region of interest" description="Disordered" evidence="1">
    <location>
        <begin position="165"/>
        <end position="186"/>
    </location>
</feature>
<evidence type="ECO:0000256" key="1">
    <source>
        <dbReference type="SAM" id="MobiDB-lite"/>
    </source>
</evidence>
<comment type="caution">
    <text evidence="2">The sequence shown here is derived from an EMBL/GenBank/DDBJ whole genome shotgun (WGS) entry which is preliminary data.</text>
</comment>